<dbReference type="Proteomes" id="UP000655366">
    <property type="component" value="Unassembled WGS sequence"/>
</dbReference>
<protein>
    <submittedName>
        <fullName evidence="2">IS1380 family transposase</fullName>
    </submittedName>
</protein>
<dbReference type="EMBL" id="JADNYM010000045">
    <property type="protein sequence ID" value="MBG0741830.1"/>
    <property type="molecule type" value="Genomic_DNA"/>
</dbReference>
<organism evidence="2 3">
    <name type="scientific">Arthrobacter terrae</name>
    <dbReference type="NCBI Taxonomy" id="2935737"/>
    <lineage>
        <taxon>Bacteria</taxon>
        <taxon>Bacillati</taxon>
        <taxon>Actinomycetota</taxon>
        <taxon>Actinomycetes</taxon>
        <taxon>Micrococcales</taxon>
        <taxon>Micrococcaceae</taxon>
        <taxon>Arthrobacter</taxon>
    </lineage>
</organism>
<name>A0A931CSW0_9MICC</name>
<comment type="caution">
    <text evidence="2">The sequence shown here is derived from an EMBL/GenBank/DDBJ whole genome shotgun (WGS) entry which is preliminary data.</text>
</comment>
<evidence type="ECO:0000259" key="1">
    <source>
        <dbReference type="Pfam" id="PF13701"/>
    </source>
</evidence>
<accession>A0A931CSW0</accession>
<dbReference type="NCBIfam" id="NF033539">
    <property type="entry name" value="transpos_IS1380"/>
    <property type="match status" value="1"/>
</dbReference>
<evidence type="ECO:0000313" key="2">
    <source>
        <dbReference type="EMBL" id="MBG0741830.1"/>
    </source>
</evidence>
<proteinExistence type="predicted"/>
<dbReference type="RefSeq" id="WP_196398759.1">
    <property type="nucleotide sequence ID" value="NZ_JADNYM010000045.1"/>
</dbReference>
<evidence type="ECO:0000313" key="3">
    <source>
        <dbReference type="Proteomes" id="UP000655366"/>
    </source>
</evidence>
<dbReference type="Pfam" id="PF13701">
    <property type="entry name" value="DDE_Tnp_1_4"/>
    <property type="match status" value="1"/>
</dbReference>
<sequence length="464" mass="50241">MNYFTGFYPSVRVDGAGDGVVSQAGGAILTSMLKGSGITAGLSGALEPWRKPFATHNPGKILTDLALSLATGGDAVSDVDRLRNQPEVYGRVASDPTISRLFKILATVKPSKALSAINTARAAARAHVWEHAGQDSPLHGVSTENPLTIDIDASLLNSHSEKEDARPTWKKGFGFHPLCSFIDHGILGTGEPLVTLLRPGNAGSNTAADHIQVVKDSLKQLPEGYRAGRKIMIRTDSAGGTHDFLNWLTAKHRNLSYSVGLPIHGAVADVLPLVPKNGWTSAYDSNGFERDGAWIADITGMLNLSAWPDGMRVIVRKEVPHVGAQLRITDIDGHRYTATATNQKKGQLAVLEVRHRLRARCEDRIRNAKDTGFANLPFKSFTANKLWCHVVMLAAEIMAWTQMVAFTGTKARRWEPKKLRARLFEIGGKIASHARRTTLQLASTAPDVALLLKGMKRLAALGPP</sequence>
<dbReference type="InterPro" id="IPR047960">
    <property type="entry name" value="Transpos_IS1380"/>
</dbReference>
<gene>
    <name evidence="2" type="ORF">IV500_20985</name>
</gene>
<reference evidence="2 3" key="1">
    <citation type="submission" date="2020-11" db="EMBL/GenBank/DDBJ databases">
        <title>Arthrobacter antarcticus sp. nov., isolated from Antarctic Soil.</title>
        <authorList>
            <person name="Li J."/>
        </authorList>
    </citation>
    <scope>NUCLEOTIDE SEQUENCE [LARGE SCALE GENOMIC DNA]</scope>
    <source>
        <strain evidence="2 3">Z1-20</strain>
    </source>
</reference>
<dbReference type="InterPro" id="IPR025668">
    <property type="entry name" value="Tnp_DDE_dom"/>
</dbReference>
<feature type="domain" description="Transposase DDE" evidence="1">
    <location>
        <begin position="6"/>
        <end position="461"/>
    </location>
</feature>
<dbReference type="AlphaFoldDB" id="A0A931CSW0"/>
<keyword evidence="3" id="KW-1185">Reference proteome</keyword>